<keyword evidence="2" id="KW-0902">Two-component regulatory system</keyword>
<evidence type="ECO:0000256" key="6">
    <source>
        <dbReference type="PROSITE-ProRule" id="PRU00169"/>
    </source>
</evidence>
<evidence type="ECO:0000313" key="8">
    <source>
        <dbReference type="EMBL" id="MYM85313.1"/>
    </source>
</evidence>
<dbReference type="GO" id="GO:0000156">
    <property type="term" value="F:phosphorelay response regulator activity"/>
    <property type="evidence" value="ECO:0007669"/>
    <property type="project" value="TreeGrafter"/>
</dbReference>
<dbReference type="InterPro" id="IPR011006">
    <property type="entry name" value="CheY-like_superfamily"/>
</dbReference>
<dbReference type="AlphaFoldDB" id="A0A6L8MTC1"/>
<feature type="domain" description="Response regulatory" evidence="7">
    <location>
        <begin position="3"/>
        <end position="117"/>
    </location>
</feature>
<dbReference type="GO" id="GO:0005829">
    <property type="term" value="C:cytosol"/>
    <property type="evidence" value="ECO:0007669"/>
    <property type="project" value="TreeGrafter"/>
</dbReference>
<proteinExistence type="predicted"/>
<dbReference type="RefSeq" id="WP_161021628.1">
    <property type="nucleotide sequence ID" value="NZ_WWCP01000058.1"/>
</dbReference>
<keyword evidence="4" id="KW-0238">DNA-binding</keyword>
<dbReference type="PANTHER" id="PTHR48111:SF1">
    <property type="entry name" value="TWO-COMPONENT RESPONSE REGULATOR ORR33"/>
    <property type="match status" value="1"/>
</dbReference>
<comment type="caution">
    <text evidence="8">The sequence shown here is derived from an EMBL/GenBank/DDBJ whole genome shotgun (WGS) entry which is preliminary data.</text>
</comment>
<evidence type="ECO:0000256" key="3">
    <source>
        <dbReference type="ARBA" id="ARBA00023015"/>
    </source>
</evidence>
<evidence type="ECO:0000256" key="5">
    <source>
        <dbReference type="ARBA" id="ARBA00023163"/>
    </source>
</evidence>
<evidence type="ECO:0000256" key="2">
    <source>
        <dbReference type="ARBA" id="ARBA00023012"/>
    </source>
</evidence>
<evidence type="ECO:0000256" key="4">
    <source>
        <dbReference type="ARBA" id="ARBA00023125"/>
    </source>
</evidence>
<reference evidence="8 9" key="1">
    <citation type="submission" date="2019-12" db="EMBL/GenBank/DDBJ databases">
        <title>Novel species isolated from a subtropical stream in China.</title>
        <authorList>
            <person name="Lu H."/>
        </authorList>
    </citation>
    <scope>NUCLEOTIDE SEQUENCE [LARGE SCALE GENOMIC DNA]</scope>
    <source>
        <strain evidence="8 9">FT50W</strain>
    </source>
</reference>
<dbReference type="GO" id="GO:0000976">
    <property type="term" value="F:transcription cis-regulatory region binding"/>
    <property type="evidence" value="ECO:0007669"/>
    <property type="project" value="TreeGrafter"/>
</dbReference>
<gene>
    <name evidence="8" type="ORF">GTP44_25665</name>
</gene>
<protein>
    <submittedName>
        <fullName evidence="8">Response regulator</fullName>
    </submittedName>
</protein>
<dbReference type="Pfam" id="PF00072">
    <property type="entry name" value="Response_reg"/>
    <property type="match status" value="1"/>
</dbReference>
<dbReference type="InterPro" id="IPR039420">
    <property type="entry name" value="WalR-like"/>
</dbReference>
<evidence type="ECO:0000256" key="1">
    <source>
        <dbReference type="ARBA" id="ARBA00022553"/>
    </source>
</evidence>
<feature type="non-terminal residue" evidence="8">
    <location>
        <position position="125"/>
    </location>
</feature>
<dbReference type="InterPro" id="IPR001789">
    <property type="entry name" value="Sig_transdc_resp-reg_receiver"/>
</dbReference>
<feature type="modified residue" description="4-aspartylphosphate" evidence="6">
    <location>
        <position position="52"/>
    </location>
</feature>
<keyword evidence="5" id="KW-0804">Transcription</keyword>
<dbReference type="SMART" id="SM00448">
    <property type="entry name" value="REC"/>
    <property type="match status" value="1"/>
</dbReference>
<dbReference type="Proteomes" id="UP000474565">
    <property type="component" value="Unassembled WGS sequence"/>
</dbReference>
<organism evidence="8 9">
    <name type="scientific">Duganella lactea</name>
    <dbReference type="NCBI Taxonomy" id="2692173"/>
    <lineage>
        <taxon>Bacteria</taxon>
        <taxon>Pseudomonadati</taxon>
        <taxon>Pseudomonadota</taxon>
        <taxon>Betaproteobacteria</taxon>
        <taxon>Burkholderiales</taxon>
        <taxon>Oxalobacteraceae</taxon>
        <taxon>Telluria group</taxon>
        <taxon>Duganella</taxon>
    </lineage>
</organism>
<dbReference type="PANTHER" id="PTHR48111">
    <property type="entry name" value="REGULATOR OF RPOS"/>
    <property type="match status" value="1"/>
</dbReference>
<dbReference type="SUPFAM" id="SSF52172">
    <property type="entry name" value="CheY-like"/>
    <property type="match status" value="1"/>
</dbReference>
<dbReference type="EMBL" id="WWCP01000058">
    <property type="protein sequence ID" value="MYM85313.1"/>
    <property type="molecule type" value="Genomic_DNA"/>
</dbReference>
<evidence type="ECO:0000259" key="7">
    <source>
        <dbReference type="PROSITE" id="PS50110"/>
    </source>
</evidence>
<dbReference type="PROSITE" id="PS50110">
    <property type="entry name" value="RESPONSE_REGULATORY"/>
    <property type="match status" value="1"/>
</dbReference>
<dbReference type="GO" id="GO:0032993">
    <property type="term" value="C:protein-DNA complex"/>
    <property type="evidence" value="ECO:0007669"/>
    <property type="project" value="TreeGrafter"/>
</dbReference>
<name>A0A6L8MTC1_9BURK</name>
<accession>A0A6L8MTC1</accession>
<sequence>MAVILIVDDDTAFRTTLAETLDDLGYEVRQAGSCEAGLRRLADGGIDLAIVDLRLPGEDGLAFLRAAADAAPGLPCIVLTAYASGSNTIEAMRLGAFDHLTKPLGRDALAEALRRALNASRPAPA</sequence>
<keyword evidence="1 6" id="KW-0597">Phosphoprotein</keyword>
<dbReference type="Gene3D" id="3.40.50.2300">
    <property type="match status" value="1"/>
</dbReference>
<keyword evidence="3" id="KW-0805">Transcription regulation</keyword>
<evidence type="ECO:0000313" key="9">
    <source>
        <dbReference type="Proteomes" id="UP000474565"/>
    </source>
</evidence>
<dbReference type="GO" id="GO:0006355">
    <property type="term" value="P:regulation of DNA-templated transcription"/>
    <property type="evidence" value="ECO:0007669"/>
    <property type="project" value="TreeGrafter"/>
</dbReference>